<dbReference type="EMBL" id="AVPF01000053">
    <property type="protein sequence ID" value="KGX84572.1"/>
    <property type="molecule type" value="Genomic_DNA"/>
</dbReference>
<sequence>MQFHGFLGVFNRISIWIMRLAYLNLLWILFTIIGLILFGMGPSTISVFVIIRKMLNREEEIKVFNVFKVHYKKYFLTGNMLFIIFIAIGFIFYFDANLFIQYNHIIYQYIAIVFYILTFWCGLSIIYVGPMFTHYNMRFFDYIKYSSLFPFFAPFQTLIILLGILGSNLLFTFLPGLLPFFFISLPAFIISVFAFQGFRKLEEKRAQSKQLLRNL</sequence>
<feature type="transmembrane region" description="Helical" evidence="1">
    <location>
        <begin position="148"/>
        <end position="171"/>
    </location>
</feature>
<comment type="caution">
    <text evidence="2">The sequence shown here is derived from an EMBL/GenBank/DDBJ whole genome shotgun (WGS) entry which is preliminary data.</text>
</comment>
<dbReference type="Pfam" id="PF04854">
    <property type="entry name" value="DUF624"/>
    <property type="match status" value="1"/>
</dbReference>
<evidence type="ECO:0008006" key="4">
    <source>
        <dbReference type="Google" id="ProtNLM"/>
    </source>
</evidence>
<dbReference type="STRING" id="1385511.GCA_000425225_00748"/>
<evidence type="ECO:0000313" key="3">
    <source>
        <dbReference type="Proteomes" id="UP000030403"/>
    </source>
</evidence>
<keyword evidence="1" id="KW-0472">Membrane</keyword>
<dbReference type="eggNOG" id="COG5578">
    <property type="taxonomic scope" value="Bacteria"/>
</dbReference>
<evidence type="ECO:0000313" key="2">
    <source>
        <dbReference type="EMBL" id="KGX84572.1"/>
    </source>
</evidence>
<name>A0A0A5HLT4_9BACI</name>
<keyword evidence="1" id="KW-0812">Transmembrane</keyword>
<reference evidence="2 3" key="1">
    <citation type="submission" date="2013-08" db="EMBL/GenBank/DDBJ databases">
        <authorList>
            <person name="Huang J."/>
            <person name="Wang G."/>
        </authorList>
    </citation>
    <scope>NUCLEOTIDE SEQUENCE [LARGE SCALE GENOMIC DNA]</scope>
    <source>
        <strain evidence="2 3">BH030004</strain>
    </source>
</reference>
<dbReference type="AlphaFoldDB" id="A0A0A5HLT4"/>
<feature type="transmembrane region" description="Helical" evidence="1">
    <location>
        <begin position="106"/>
        <end position="128"/>
    </location>
</feature>
<keyword evidence="3" id="KW-1185">Reference proteome</keyword>
<protein>
    <recommendedName>
        <fullName evidence="4">DUF624 domain-containing protein</fullName>
    </recommendedName>
</protein>
<dbReference type="RefSeq" id="WP_027445348.1">
    <property type="nucleotide sequence ID" value="NZ_AULJ01000008.1"/>
</dbReference>
<feature type="transmembrane region" description="Helical" evidence="1">
    <location>
        <begin position="177"/>
        <end position="195"/>
    </location>
</feature>
<dbReference type="InterPro" id="IPR006938">
    <property type="entry name" value="DUF624"/>
</dbReference>
<feature type="transmembrane region" description="Helical" evidence="1">
    <location>
        <begin position="25"/>
        <end position="51"/>
    </location>
</feature>
<feature type="transmembrane region" description="Helical" evidence="1">
    <location>
        <begin position="74"/>
        <end position="94"/>
    </location>
</feature>
<proteinExistence type="predicted"/>
<accession>A0A0A5HLT4</accession>
<keyword evidence="1" id="KW-1133">Transmembrane helix</keyword>
<gene>
    <name evidence="2" type="ORF">N783_16675</name>
</gene>
<evidence type="ECO:0000256" key="1">
    <source>
        <dbReference type="SAM" id="Phobius"/>
    </source>
</evidence>
<dbReference type="Proteomes" id="UP000030403">
    <property type="component" value="Unassembled WGS sequence"/>
</dbReference>
<organism evidence="2 3">
    <name type="scientific">Pontibacillus marinus BH030004 = DSM 16465</name>
    <dbReference type="NCBI Taxonomy" id="1385511"/>
    <lineage>
        <taxon>Bacteria</taxon>
        <taxon>Bacillati</taxon>
        <taxon>Bacillota</taxon>
        <taxon>Bacilli</taxon>
        <taxon>Bacillales</taxon>
        <taxon>Bacillaceae</taxon>
        <taxon>Pontibacillus</taxon>
    </lineage>
</organism>